<protein>
    <submittedName>
        <fullName evidence="1">Uncharacterized protein</fullName>
    </submittedName>
</protein>
<accession>A0A288QU26</accession>
<proteinExistence type="predicted"/>
<keyword evidence="2" id="KW-1185">Reference proteome</keyword>
<organism evidence="1 2">
    <name type="scientific">Weissella soli</name>
    <dbReference type="NCBI Taxonomy" id="155866"/>
    <lineage>
        <taxon>Bacteria</taxon>
        <taxon>Bacillati</taxon>
        <taxon>Bacillota</taxon>
        <taxon>Bacilli</taxon>
        <taxon>Lactobacillales</taxon>
        <taxon>Lactobacillaceae</taxon>
        <taxon>Weissella</taxon>
    </lineage>
</organism>
<dbReference type="EMBL" id="QRAS01000001">
    <property type="protein sequence ID" value="RDL12153.1"/>
    <property type="molecule type" value="Genomic_DNA"/>
</dbReference>
<reference evidence="1 2" key="1">
    <citation type="submission" date="2018-07" db="EMBL/GenBank/DDBJ databases">
        <title>Genomic Encyclopedia of Type Strains, Phase III (KMG-III): the genomes of soil and plant-associated and newly described type strains.</title>
        <authorList>
            <person name="Whitman W."/>
        </authorList>
    </citation>
    <scope>NUCLEOTIDE SEQUENCE [LARGE SCALE GENOMIC DNA]</scope>
    <source>
        <strain evidence="1 2">CECT 7031</strain>
    </source>
</reference>
<dbReference type="Proteomes" id="UP000254912">
    <property type="component" value="Unassembled WGS sequence"/>
</dbReference>
<comment type="caution">
    <text evidence="1">The sequence shown here is derived from an EMBL/GenBank/DDBJ whole genome shotgun (WGS) entry which is preliminary data.</text>
</comment>
<name>A0A288QU26_9LACO</name>
<sequence>MIHHYMTRYSEKGNETYTSWLQIGSIAFSERYYVDGKRVKKNSWM</sequence>
<evidence type="ECO:0000313" key="1">
    <source>
        <dbReference type="EMBL" id="RDL12153.1"/>
    </source>
</evidence>
<dbReference type="AlphaFoldDB" id="A0A288QU26"/>
<gene>
    <name evidence="1" type="ORF">DFP99_0586</name>
</gene>
<evidence type="ECO:0000313" key="2">
    <source>
        <dbReference type="Proteomes" id="UP000254912"/>
    </source>
</evidence>
<dbReference type="KEGG" id="wso:WSWS_00957"/>